<name>A0AAV2SDY0_MEGNR</name>
<dbReference type="GO" id="GO:0004518">
    <property type="term" value="F:nuclease activity"/>
    <property type="evidence" value="ECO:0007669"/>
    <property type="project" value="InterPro"/>
</dbReference>
<dbReference type="Gene3D" id="3.40.50.1010">
    <property type="entry name" value="5'-nuclease"/>
    <property type="match status" value="1"/>
</dbReference>
<feature type="domain" description="XPG N-terminal" evidence="2">
    <location>
        <begin position="1"/>
        <end position="96"/>
    </location>
</feature>
<proteinExistence type="inferred from homology"/>
<comment type="caution">
    <text evidence="3">The sequence shown here is derived from an EMBL/GenBank/DDBJ whole genome shotgun (WGS) entry which is preliminary data.</text>
</comment>
<evidence type="ECO:0000259" key="2">
    <source>
        <dbReference type="Pfam" id="PF00752"/>
    </source>
</evidence>
<reference evidence="3 4" key="1">
    <citation type="submission" date="2024-05" db="EMBL/GenBank/DDBJ databases">
        <authorList>
            <person name="Wallberg A."/>
        </authorList>
    </citation>
    <scope>NUCLEOTIDE SEQUENCE [LARGE SCALE GENOMIC DNA]</scope>
</reference>
<feature type="non-terminal residue" evidence="3">
    <location>
        <position position="144"/>
    </location>
</feature>
<dbReference type="Pfam" id="PF00752">
    <property type="entry name" value="XPG_N"/>
    <property type="match status" value="1"/>
</dbReference>
<sequence length="144" mass="16431">MGVRGLLTYVQEHASAALEWHKLHGRHVIIDGNNLAFTIFHDGTGLNAAFGGDYDKYARYIEDFFKRLQECEVTCHVVMDGGQPLNNKKLRTVRQRVKDQISSALRLNPKNQLTNKLFPPIGRQVLENRKKIMGYSVKTVDFDS</sequence>
<dbReference type="InterPro" id="IPR026832">
    <property type="entry name" value="Asteroid"/>
</dbReference>
<dbReference type="InterPro" id="IPR029060">
    <property type="entry name" value="PIN-like_dom_sf"/>
</dbReference>
<accession>A0AAV2SDY0</accession>
<evidence type="ECO:0000313" key="3">
    <source>
        <dbReference type="EMBL" id="CAL4189691.1"/>
    </source>
</evidence>
<comment type="similarity">
    <text evidence="1">Belongs to the asteroid family.</text>
</comment>
<dbReference type="PANTHER" id="PTHR15665:SF1">
    <property type="entry name" value="PROTEIN ASTEROID HOMOLOG 1"/>
    <property type="match status" value="1"/>
</dbReference>
<gene>
    <name evidence="3" type="ORF">MNOR_LOCUS36411</name>
</gene>
<dbReference type="EMBL" id="CAXKWB010066233">
    <property type="protein sequence ID" value="CAL4189691.1"/>
    <property type="molecule type" value="Genomic_DNA"/>
</dbReference>
<dbReference type="AlphaFoldDB" id="A0AAV2SDY0"/>
<keyword evidence="4" id="KW-1185">Reference proteome</keyword>
<organism evidence="3 4">
    <name type="scientific">Meganyctiphanes norvegica</name>
    <name type="common">Northern krill</name>
    <name type="synonym">Thysanopoda norvegica</name>
    <dbReference type="NCBI Taxonomy" id="48144"/>
    <lineage>
        <taxon>Eukaryota</taxon>
        <taxon>Metazoa</taxon>
        <taxon>Ecdysozoa</taxon>
        <taxon>Arthropoda</taxon>
        <taxon>Crustacea</taxon>
        <taxon>Multicrustacea</taxon>
        <taxon>Malacostraca</taxon>
        <taxon>Eumalacostraca</taxon>
        <taxon>Eucarida</taxon>
        <taxon>Euphausiacea</taxon>
        <taxon>Euphausiidae</taxon>
        <taxon>Meganyctiphanes</taxon>
    </lineage>
</organism>
<protein>
    <recommendedName>
        <fullName evidence="2">XPG N-terminal domain-containing protein</fullName>
    </recommendedName>
</protein>
<evidence type="ECO:0000313" key="4">
    <source>
        <dbReference type="Proteomes" id="UP001497623"/>
    </source>
</evidence>
<dbReference type="PANTHER" id="PTHR15665">
    <property type="entry name" value="ASTEROID PROTEIN"/>
    <property type="match status" value="1"/>
</dbReference>
<dbReference type="InterPro" id="IPR006085">
    <property type="entry name" value="XPG_DNA_repair_N"/>
</dbReference>
<dbReference type="SUPFAM" id="SSF88723">
    <property type="entry name" value="PIN domain-like"/>
    <property type="match status" value="1"/>
</dbReference>
<dbReference type="Proteomes" id="UP001497623">
    <property type="component" value="Unassembled WGS sequence"/>
</dbReference>
<evidence type="ECO:0000256" key="1">
    <source>
        <dbReference type="ARBA" id="ARBA00007398"/>
    </source>
</evidence>